<accession>A0A7S1J097</accession>
<proteinExistence type="predicted"/>
<dbReference type="AlphaFoldDB" id="A0A7S1J097"/>
<dbReference type="EMBL" id="HBGA01106529">
    <property type="protein sequence ID" value="CAD9028519.1"/>
    <property type="molecule type" value="Transcribed_RNA"/>
</dbReference>
<gene>
    <name evidence="1" type="ORF">EGYM00392_LOCUS39654</name>
</gene>
<evidence type="ECO:0000313" key="1">
    <source>
        <dbReference type="EMBL" id="CAD9028519.1"/>
    </source>
</evidence>
<sequence length="104" mass="11980">MHVFQWHLFLEECWGFKTLQSWHCLFMVDGVNNLVNSLSSCIRDRKCSELRPGDTSEAKLLLWRNFGPGRLVWMGNGYACVGYCDCPVRKSEAVHEAIRTRLTG</sequence>
<protein>
    <submittedName>
        <fullName evidence="1">Uncharacterized protein</fullName>
    </submittedName>
</protein>
<reference evidence="1" key="1">
    <citation type="submission" date="2021-01" db="EMBL/GenBank/DDBJ databases">
        <authorList>
            <person name="Corre E."/>
            <person name="Pelletier E."/>
            <person name="Niang G."/>
            <person name="Scheremetjew M."/>
            <person name="Finn R."/>
            <person name="Kale V."/>
            <person name="Holt S."/>
            <person name="Cochrane G."/>
            <person name="Meng A."/>
            <person name="Brown T."/>
            <person name="Cohen L."/>
        </authorList>
    </citation>
    <scope>NUCLEOTIDE SEQUENCE</scope>
    <source>
        <strain evidence="1">NIES-381</strain>
    </source>
</reference>
<name>A0A7S1J097_9EUGL</name>
<organism evidence="1">
    <name type="scientific">Eutreptiella gymnastica</name>
    <dbReference type="NCBI Taxonomy" id="73025"/>
    <lineage>
        <taxon>Eukaryota</taxon>
        <taxon>Discoba</taxon>
        <taxon>Euglenozoa</taxon>
        <taxon>Euglenida</taxon>
        <taxon>Spirocuta</taxon>
        <taxon>Euglenophyceae</taxon>
        <taxon>Eutreptiales</taxon>
        <taxon>Eutreptiaceae</taxon>
        <taxon>Eutreptiella</taxon>
    </lineage>
</organism>